<proteinExistence type="predicted"/>
<dbReference type="AlphaFoldDB" id="C9L7R0"/>
<evidence type="ECO:0000313" key="1">
    <source>
        <dbReference type="EMBL" id="EEX21805.1"/>
    </source>
</evidence>
<evidence type="ECO:0000313" key="2">
    <source>
        <dbReference type="Proteomes" id="UP000003755"/>
    </source>
</evidence>
<keyword evidence="2" id="KW-1185">Reference proteome</keyword>
<dbReference type="STRING" id="537007.BLAHAN_05430"/>
<gene>
    <name evidence="1" type="ORF">BLAHAN_05430</name>
</gene>
<accession>C9L7R0</accession>
<dbReference type="HOGENOM" id="CLU_2080183_0_0_9"/>
<dbReference type="EMBL" id="ABYU02000016">
    <property type="protein sequence ID" value="EEX21805.1"/>
    <property type="molecule type" value="Genomic_DNA"/>
</dbReference>
<name>C9L7R0_BLAHA</name>
<dbReference type="KEGG" id="bhan:CGC63_09545"/>
<dbReference type="Proteomes" id="UP000003755">
    <property type="component" value="Unassembled WGS sequence"/>
</dbReference>
<organism evidence="1 2">
    <name type="scientific">Blautia hansenii DSM 20583</name>
    <dbReference type="NCBI Taxonomy" id="537007"/>
    <lineage>
        <taxon>Bacteria</taxon>
        <taxon>Bacillati</taxon>
        <taxon>Bacillota</taxon>
        <taxon>Clostridia</taxon>
        <taxon>Lachnospirales</taxon>
        <taxon>Lachnospiraceae</taxon>
        <taxon>Blautia</taxon>
    </lineage>
</organism>
<sequence>MTLYEYLSLVEYNDEITVWDKGYYVEMYFYGGIEERDKWWDKSISELSKLLTITTIHPTGVTVNYSEVIEKHLEDLKRANLFDVTETDYIMDIIESIMSGNVSEEWMKKFVNILKSN</sequence>
<comment type="caution">
    <text evidence="1">The sequence shown here is derived from an EMBL/GenBank/DDBJ whole genome shotgun (WGS) entry which is preliminary data.</text>
</comment>
<reference evidence="1" key="1">
    <citation type="submission" date="2009-09" db="EMBL/GenBank/DDBJ databases">
        <authorList>
            <person name="Weinstock G."/>
            <person name="Sodergren E."/>
            <person name="Clifton S."/>
            <person name="Fulton L."/>
            <person name="Fulton B."/>
            <person name="Courtney L."/>
            <person name="Fronick C."/>
            <person name="Harrison M."/>
            <person name="Strong C."/>
            <person name="Farmer C."/>
            <person name="Delahaunty K."/>
            <person name="Markovic C."/>
            <person name="Hall O."/>
            <person name="Minx P."/>
            <person name="Tomlinson C."/>
            <person name="Mitreva M."/>
            <person name="Nelson J."/>
            <person name="Hou S."/>
            <person name="Wollam A."/>
            <person name="Pepin K.H."/>
            <person name="Johnson M."/>
            <person name="Bhonagiri V."/>
            <person name="Nash W.E."/>
            <person name="Warren W."/>
            <person name="Chinwalla A."/>
            <person name="Mardis E.R."/>
            <person name="Wilson R.K."/>
        </authorList>
    </citation>
    <scope>NUCLEOTIDE SEQUENCE [LARGE SCALE GENOMIC DNA]</scope>
    <source>
        <strain evidence="1">DSM 20583</strain>
    </source>
</reference>
<dbReference type="RefSeq" id="WP_003020547.1">
    <property type="nucleotide sequence ID" value="NZ_CP022413.2"/>
</dbReference>
<protein>
    <submittedName>
        <fullName evidence="1">Uncharacterized protein</fullName>
    </submittedName>
</protein>